<name>A0A7G2D988_9EURY</name>
<proteinExistence type="predicted"/>
<keyword evidence="1" id="KW-0812">Transmembrane</keyword>
<dbReference type="RefSeq" id="WP_188202223.1">
    <property type="nucleotide sequence ID" value="NZ_LR881183.1"/>
</dbReference>
<keyword evidence="1" id="KW-1133">Transmembrane helix</keyword>
<protein>
    <submittedName>
        <fullName evidence="2">Uncharacterized protein</fullName>
    </submittedName>
</protein>
<keyword evidence="3" id="KW-1185">Reference proteome</keyword>
<organism evidence="2 3">
    <name type="scientific">Thermococcus camini</name>
    <dbReference type="NCBI Taxonomy" id="2016373"/>
    <lineage>
        <taxon>Archaea</taxon>
        <taxon>Methanobacteriati</taxon>
        <taxon>Methanobacteriota</taxon>
        <taxon>Thermococci</taxon>
        <taxon>Thermococcales</taxon>
        <taxon>Thermococcaceae</taxon>
        <taxon>Thermococcus</taxon>
    </lineage>
</organism>
<evidence type="ECO:0000313" key="2">
    <source>
        <dbReference type="EMBL" id="CAD5244468.1"/>
    </source>
</evidence>
<keyword evidence="1" id="KW-0472">Membrane</keyword>
<evidence type="ECO:0000256" key="1">
    <source>
        <dbReference type="SAM" id="Phobius"/>
    </source>
</evidence>
<evidence type="ECO:0000313" key="3">
    <source>
        <dbReference type="Proteomes" id="UP000516304"/>
    </source>
</evidence>
<gene>
    <name evidence="2" type="ORF">TIRI35C_1314</name>
</gene>
<dbReference type="AlphaFoldDB" id="A0A7G2D988"/>
<dbReference type="EMBL" id="LR881183">
    <property type="protein sequence ID" value="CAD5244468.1"/>
    <property type="molecule type" value="Genomic_DNA"/>
</dbReference>
<feature type="transmembrane region" description="Helical" evidence="1">
    <location>
        <begin position="325"/>
        <end position="344"/>
    </location>
</feature>
<dbReference type="GeneID" id="58919056"/>
<dbReference type="KEGG" id="tcq:TIRI35C_1314"/>
<dbReference type="Proteomes" id="UP000516304">
    <property type="component" value="Chromosome TIRI35C"/>
</dbReference>
<sequence>MRRLAVLVIVLFLMAPLTSATPYWFKEGIYAKYVARGWLSIDLNTSTGNVTYYCPRVEFTWRVLNVSDDKARLSLLLLGFNCTREAYSTLSLEEARALLRKYQERFNFTGGDCLEVPITGGNVTVCEESYYERTAQRSFGLTIMEGEGRLLNKSYVPENFGRAGVVEIDLITGKLYVNGTPAGGNFLWAENPANVTGLEILPGLKIETVKMINSTAMTYYGDFNAPVYMAHTNMVSLDNRTMGKDVILYDGSSGLAIAFFTPFSPLWKALGVRSAMIQDTEFAEEHEEEIKESNKMPPFGLVLAETNIDFTKPAELPDEGPSRTAIVAVVGIAIVLGVLVLWRWRR</sequence>
<reference evidence="2 3" key="1">
    <citation type="submission" date="2020-09" db="EMBL/GenBank/DDBJ databases">
        <authorList>
            <person name="Courtine D."/>
        </authorList>
    </citation>
    <scope>NUCLEOTIDE SEQUENCE [LARGE SCALE GENOMIC DNA]</scope>
    <source>
        <strain evidence="2 3">IRI35c</strain>
    </source>
</reference>
<accession>A0A7G2D988</accession>